<evidence type="ECO:0000313" key="2">
    <source>
        <dbReference type="Proteomes" id="UP000596742"/>
    </source>
</evidence>
<evidence type="ECO:0000313" key="1">
    <source>
        <dbReference type="EMBL" id="VDI57257.1"/>
    </source>
</evidence>
<comment type="caution">
    <text evidence="1">The sequence shown here is derived from an EMBL/GenBank/DDBJ whole genome shotgun (WGS) entry which is preliminary data.</text>
</comment>
<sequence>MRDRKWYDIDDILRTIPIPEAVKGNDSHFKVNDSDWREVMQQKKHIQTLDSKISKMKRTVERYILHKGVTLGDIQNNEVKGLITTCQEEVYKAYTDAYSLQRLFWEQQMKFKGSGNGMRWHPMIIHLCLLMPQ</sequence>
<name>A0A8B6G165_MYTGA</name>
<keyword evidence="2" id="KW-1185">Reference proteome</keyword>
<protein>
    <submittedName>
        <fullName evidence="1">Uncharacterized protein</fullName>
    </submittedName>
</protein>
<gene>
    <name evidence="1" type="ORF">MGAL_10B020771</name>
</gene>
<dbReference type="EMBL" id="UYJE01007719">
    <property type="protein sequence ID" value="VDI57257.1"/>
    <property type="molecule type" value="Genomic_DNA"/>
</dbReference>
<organism evidence="1 2">
    <name type="scientific">Mytilus galloprovincialis</name>
    <name type="common">Mediterranean mussel</name>
    <dbReference type="NCBI Taxonomy" id="29158"/>
    <lineage>
        <taxon>Eukaryota</taxon>
        <taxon>Metazoa</taxon>
        <taxon>Spiralia</taxon>
        <taxon>Lophotrochozoa</taxon>
        <taxon>Mollusca</taxon>
        <taxon>Bivalvia</taxon>
        <taxon>Autobranchia</taxon>
        <taxon>Pteriomorphia</taxon>
        <taxon>Mytilida</taxon>
        <taxon>Mytiloidea</taxon>
        <taxon>Mytilidae</taxon>
        <taxon>Mytilinae</taxon>
        <taxon>Mytilus</taxon>
    </lineage>
</organism>
<reference evidence="1" key="1">
    <citation type="submission" date="2018-11" db="EMBL/GenBank/DDBJ databases">
        <authorList>
            <person name="Alioto T."/>
            <person name="Alioto T."/>
        </authorList>
    </citation>
    <scope>NUCLEOTIDE SEQUENCE</scope>
</reference>
<accession>A0A8B6G165</accession>
<proteinExistence type="predicted"/>
<dbReference type="OrthoDB" id="6134571at2759"/>
<dbReference type="Proteomes" id="UP000596742">
    <property type="component" value="Unassembled WGS sequence"/>
</dbReference>
<dbReference type="AlphaFoldDB" id="A0A8B6G165"/>